<name>A0ABS3WF00_9BACL</name>
<organism evidence="3 4">
    <name type="scientific">Paenibacillus artemisiicola</name>
    <dbReference type="NCBI Taxonomy" id="1172618"/>
    <lineage>
        <taxon>Bacteria</taxon>
        <taxon>Bacillati</taxon>
        <taxon>Bacillota</taxon>
        <taxon>Bacilli</taxon>
        <taxon>Bacillales</taxon>
        <taxon>Paenibacillaceae</taxon>
        <taxon>Paenibacillus</taxon>
    </lineage>
</organism>
<dbReference type="InterPro" id="IPR013785">
    <property type="entry name" value="Aldolase_TIM"/>
</dbReference>
<dbReference type="EMBL" id="JAGGDJ010000024">
    <property type="protein sequence ID" value="MBO7746888.1"/>
    <property type="molecule type" value="Genomic_DNA"/>
</dbReference>
<keyword evidence="4" id="KW-1185">Reference proteome</keyword>
<sequence>MHSLTAGLYEYRLDSEASPFRASLRIEREADGVDIVHLLIEADEPQIPPPFTLSWHVPIIDAQGMWHPTANFNKGLRADWAQPFDSKSTYSAPVVSLYAASGRNRLTFAFSDVLNVIKFDAGVNEETARFRCLVALFDTPTTPLSRYEAELRVDARDVPYYEALNGVSRWWETYPAYAPAPVPAAALEPMYSTWYSFHQQLTPEAIERQCELSRAIGCDSVIVDDGWQTADNARGYAYCGDWNACAEKIPDMKAHVARVHALGMRYLLWYSVPFVGIHSGAWSRFEHKLLAYIDRLNTGVLDPRYPEVREYLIGTYERALLEWDLDGFKLDFVDVFRQPAAEREDADPGRDMDSVAQAVDVLLSGVIDRLRAIKPEVMIEFRQAYISPLMRKYGNMFRAGDVPNDALQNRAHTIDVRLLCGHTAAHSDMIMWHPDEPAESAALQLINILFAVPQISVRLDALPRRHQEMVAFWLRFWREHRDTLMGGELAPHHPELNYPLVTARGARAFIAAAYHDTVVGLPGGRPETIILVNGTRGGRLVAEAAEEIGPRSVRVLDCCGEEIDAYSLDGLKGLRAFDVPASGLVILQA</sequence>
<dbReference type="RefSeq" id="WP_208849628.1">
    <property type="nucleotide sequence ID" value="NZ_JAGGDJ010000024.1"/>
</dbReference>
<dbReference type="Proteomes" id="UP000670947">
    <property type="component" value="Unassembled WGS sequence"/>
</dbReference>
<evidence type="ECO:0000313" key="4">
    <source>
        <dbReference type="Proteomes" id="UP000670947"/>
    </source>
</evidence>
<dbReference type="InterPro" id="IPR017853">
    <property type="entry name" value="GH"/>
</dbReference>
<dbReference type="PANTHER" id="PTHR43053">
    <property type="entry name" value="GLYCOSIDASE FAMILY 31"/>
    <property type="match status" value="1"/>
</dbReference>
<gene>
    <name evidence="3" type="ORF">I8J29_21965</name>
</gene>
<dbReference type="InterPro" id="IPR050985">
    <property type="entry name" value="Alpha-glycosidase_related"/>
</dbReference>
<dbReference type="SUPFAM" id="SSF51445">
    <property type="entry name" value="(Trans)glycosidases"/>
    <property type="match status" value="1"/>
</dbReference>
<reference evidence="3 4" key="1">
    <citation type="submission" date="2021-03" db="EMBL/GenBank/DDBJ databases">
        <title>Paenibacillus artemisicola MWE-103 whole genome sequence.</title>
        <authorList>
            <person name="Ham Y.J."/>
        </authorList>
    </citation>
    <scope>NUCLEOTIDE SEQUENCE [LARGE SCALE GENOMIC DNA]</scope>
    <source>
        <strain evidence="3 4">MWE-103</strain>
    </source>
</reference>
<keyword evidence="1" id="KW-0378">Hydrolase</keyword>
<proteinExistence type="predicted"/>
<dbReference type="InterPro" id="IPR002252">
    <property type="entry name" value="Glyco_hydro_36"/>
</dbReference>
<accession>A0ABS3WF00</accession>
<evidence type="ECO:0000256" key="2">
    <source>
        <dbReference type="ARBA" id="ARBA00023295"/>
    </source>
</evidence>
<dbReference type="CDD" id="cd14791">
    <property type="entry name" value="GH36"/>
    <property type="match status" value="1"/>
</dbReference>
<dbReference type="Pfam" id="PF02065">
    <property type="entry name" value="Melibiase"/>
    <property type="match status" value="1"/>
</dbReference>
<protein>
    <submittedName>
        <fullName evidence="3">Alpha-galactosidase</fullName>
    </submittedName>
</protein>
<evidence type="ECO:0000313" key="3">
    <source>
        <dbReference type="EMBL" id="MBO7746888.1"/>
    </source>
</evidence>
<comment type="caution">
    <text evidence="3">The sequence shown here is derived from an EMBL/GenBank/DDBJ whole genome shotgun (WGS) entry which is preliminary data.</text>
</comment>
<evidence type="ECO:0000256" key="1">
    <source>
        <dbReference type="ARBA" id="ARBA00022801"/>
    </source>
</evidence>
<keyword evidence="2" id="KW-0326">Glycosidase</keyword>
<dbReference type="PANTHER" id="PTHR43053:SF3">
    <property type="entry name" value="ALPHA-GALACTOSIDASE C-RELATED"/>
    <property type="match status" value="1"/>
</dbReference>
<dbReference type="Gene3D" id="3.20.20.70">
    <property type="entry name" value="Aldolase class I"/>
    <property type="match status" value="1"/>
</dbReference>